<organism evidence="1">
    <name type="scientific">Demequina capsici</name>
    <dbReference type="NCBI Taxonomy" id="3075620"/>
    <lineage>
        <taxon>Bacteria</taxon>
        <taxon>Bacillati</taxon>
        <taxon>Actinomycetota</taxon>
        <taxon>Actinomycetes</taxon>
        <taxon>Micrococcales</taxon>
        <taxon>Demequinaceae</taxon>
        <taxon>Demequina</taxon>
    </lineage>
</organism>
<dbReference type="RefSeq" id="WP_313543496.1">
    <property type="nucleotide sequence ID" value="NZ_CP134880.1"/>
</dbReference>
<dbReference type="SUPFAM" id="SSF82784">
    <property type="entry name" value="OsmC-like"/>
    <property type="match status" value="1"/>
</dbReference>
<dbReference type="InterPro" id="IPR036102">
    <property type="entry name" value="OsmC/Ohrsf"/>
</dbReference>
<dbReference type="PANTHER" id="PTHR34352">
    <property type="entry name" value="PROTEIN YHFA"/>
    <property type="match status" value="1"/>
</dbReference>
<sequence>MPDEILPKSINMTRESEGVYTVTTASGATLTFGRGEGLVSPVELMLAAIAGCSSIDVDMMTSRRAEPARFDVTVTAEQVKNETGNILRDIQAVFDLAFPEGDDGDKARARVTTALHASHERFCTVSRTIEAGVPVSLVEKV</sequence>
<proteinExistence type="predicted"/>
<dbReference type="InterPro" id="IPR015946">
    <property type="entry name" value="KH_dom-like_a/b"/>
</dbReference>
<dbReference type="AlphaFoldDB" id="A0AA96JAK8"/>
<evidence type="ECO:0000313" key="1">
    <source>
        <dbReference type="EMBL" id="WNM27465.1"/>
    </source>
</evidence>
<name>A0AA96JAK8_9MICO</name>
<dbReference type="Proteomes" id="UP001303408">
    <property type="component" value="Chromosome"/>
</dbReference>
<accession>A0AA96JAK8</accession>
<reference evidence="1" key="1">
    <citation type="submission" date="2023-09" db="EMBL/GenBank/DDBJ databases">
        <title>Demequina sp. a novel bacteria isolated from Capsicum annuum.</title>
        <authorList>
            <person name="Humaira Z."/>
            <person name="Lee J."/>
            <person name="Cho D."/>
        </authorList>
    </citation>
    <scope>NUCLEOTIDE SEQUENCE</scope>
    <source>
        <strain evidence="1">PMTSA13</strain>
    </source>
</reference>
<gene>
    <name evidence="1" type="ORF">RN607_00245</name>
</gene>
<dbReference type="InterPro" id="IPR003718">
    <property type="entry name" value="OsmC/Ohr_fam"/>
</dbReference>
<dbReference type="Pfam" id="PF02566">
    <property type="entry name" value="OsmC"/>
    <property type="match status" value="1"/>
</dbReference>
<dbReference type="Gene3D" id="3.30.300.20">
    <property type="match status" value="1"/>
</dbReference>
<dbReference type="PANTHER" id="PTHR34352:SF1">
    <property type="entry name" value="PROTEIN YHFA"/>
    <property type="match status" value="1"/>
</dbReference>
<dbReference type="KEGG" id="dcp:RN607_00245"/>
<dbReference type="EMBL" id="CP134880">
    <property type="protein sequence ID" value="WNM27465.1"/>
    <property type="molecule type" value="Genomic_DNA"/>
</dbReference>
<protein>
    <submittedName>
        <fullName evidence="1">OsmC family protein</fullName>
    </submittedName>
</protein>